<dbReference type="STRING" id="29542.A6070_00210"/>
<keyword evidence="2 3" id="KW-0949">S-adenosyl-L-methionine</keyword>
<dbReference type="EC" id="2.1.3.-" evidence="3"/>
<comment type="similarity">
    <text evidence="3">Belongs to the class I-like SAM-binding methyltransferase superfamily. Cx-SAM synthase family.</text>
</comment>
<dbReference type="PANTHER" id="PTHR43861:SF2">
    <property type="entry name" value="CARBOXY-S-ADENOSYL-L-METHIONINE SYNTHASE"/>
    <property type="match status" value="1"/>
</dbReference>
<reference evidence="6 7" key="1">
    <citation type="journal article" date="2017" name="Genome Announc.">
        <title>Complete Genome Sequences of Two Acetylene-Fermenting Pelobacter acetylenicus Strains.</title>
        <authorList>
            <person name="Sutton J.M."/>
            <person name="Baesman S.M."/>
            <person name="Fierst J.L."/>
            <person name="Poret-Peterson A.T."/>
            <person name="Oremland R.S."/>
            <person name="Dunlap D.S."/>
            <person name="Akob D.M."/>
        </authorList>
    </citation>
    <scope>NUCLEOTIDE SEQUENCE [LARGE SCALE GENOMIC DNA]</scope>
    <source>
        <strain evidence="6 7">DSM 3247</strain>
    </source>
</reference>
<dbReference type="Pfam" id="PF13649">
    <property type="entry name" value="Methyltransf_25"/>
    <property type="match status" value="1"/>
</dbReference>
<evidence type="ECO:0000256" key="2">
    <source>
        <dbReference type="ARBA" id="ARBA00022691"/>
    </source>
</evidence>
<evidence type="ECO:0000259" key="5">
    <source>
        <dbReference type="Pfam" id="PF13649"/>
    </source>
</evidence>
<dbReference type="RefSeq" id="WP_072286519.1">
    <property type="nucleotide sequence ID" value="NZ_CP015455.1"/>
</dbReference>
<protein>
    <recommendedName>
        <fullName evidence="3">Carboxy-S-adenosyl-L-methionine synthase</fullName>
        <shortName evidence="3">Cx-SAM synthase</shortName>
        <ecNumber evidence="3">2.1.3.-</ecNumber>
    </recommendedName>
</protein>
<feature type="binding site" evidence="3 4">
    <location>
        <position position="38"/>
    </location>
    <ligand>
        <name>S-adenosyl-L-methionine</name>
        <dbReference type="ChEBI" id="CHEBI:59789"/>
    </ligand>
</feature>
<proteinExistence type="inferred from homology"/>
<keyword evidence="7" id="KW-1185">Reference proteome</keyword>
<name>A0A1L3GFH7_SYNAC</name>
<dbReference type="GO" id="GO:1904047">
    <property type="term" value="F:S-adenosyl-L-methionine binding"/>
    <property type="evidence" value="ECO:0007669"/>
    <property type="project" value="UniProtKB-UniRule"/>
</dbReference>
<dbReference type="OrthoDB" id="5386938at2"/>
<dbReference type="PIRSF" id="PIRSF006325">
    <property type="entry name" value="MeTrfase_bac"/>
    <property type="match status" value="1"/>
</dbReference>
<evidence type="ECO:0000256" key="3">
    <source>
        <dbReference type="HAMAP-Rule" id="MF_01589"/>
    </source>
</evidence>
<sequence length="246" mass="27974">MTKDALFSRPQKPVPPFEFNASVVQVFDDMISRSVPCYRELICRQAQLAAHYYRSGTRIYDLGCSTGNLELAIGASMKEGDQSFTLIGVDNSEPMIRVCREHMEKLPQGAHIDLSCSDIREVEMSNASVVILNLTLQFIPPDDRRKLLSRIHRALVPGGILLLTEKTVHAHLGLSQMQQNFYYRLKAENGYSEMEISQKREALENVLIPETVESHLERLTRVGFKAVDIWLKWFNFASFIALKDAL</sequence>
<dbReference type="Proteomes" id="UP000182264">
    <property type="component" value="Chromosome"/>
</dbReference>
<feature type="binding site" evidence="3 4">
    <location>
        <begin position="63"/>
        <end position="65"/>
    </location>
    <ligand>
        <name>S-adenosyl-L-methionine</name>
        <dbReference type="ChEBI" id="CHEBI:59789"/>
    </ligand>
</feature>
<organism evidence="6 7">
    <name type="scientific">Syntrophotalea acetylenica</name>
    <name type="common">Pelobacter acetylenicus</name>
    <dbReference type="NCBI Taxonomy" id="29542"/>
    <lineage>
        <taxon>Bacteria</taxon>
        <taxon>Pseudomonadati</taxon>
        <taxon>Thermodesulfobacteriota</taxon>
        <taxon>Desulfuromonadia</taxon>
        <taxon>Desulfuromonadales</taxon>
        <taxon>Syntrophotaleaceae</taxon>
        <taxon>Syntrophotalea</taxon>
    </lineage>
</organism>
<dbReference type="InterPro" id="IPR041698">
    <property type="entry name" value="Methyltransf_25"/>
</dbReference>
<evidence type="ECO:0000313" key="7">
    <source>
        <dbReference type="Proteomes" id="UP000182264"/>
    </source>
</evidence>
<dbReference type="NCBIfam" id="TIGR00740">
    <property type="entry name" value="carboxy-S-adenosyl-L-methionine synthase CmoA"/>
    <property type="match status" value="1"/>
</dbReference>
<evidence type="ECO:0000256" key="4">
    <source>
        <dbReference type="PIRSR" id="PIRSR006325-1"/>
    </source>
</evidence>
<dbReference type="CDD" id="cd02440">
    <property type="entry name" value="AdoMet_MTases"/>
    <property type="match status" value="1"/>
</dbReference>
<feature type="binding site" evidence="3 4">
    <location>
        <position position="133"/>
    </location>
    <ligand>
        <name>S-adenosyl-L-methionine</name>
        <dbReference type="ChEBI" id="CHEBI:59789"/>
    </ligand>
</feature>
<comment type="catalytic activity">
    <reaction evidence="3">
        <text>prephenate + S-adenosyl-L-methionine = carboxy-S-adenosyl-L-methionine + 3-phenylpyruvate + H2O</text>
        <dbReference type="Rhea" id="RHEA:51692"/>
        <dbReference type="ChEBI" id="CHEBI:15377"/>
        <dbReference type="ChEBI" id="CHEBI:18005"/>
        <dbReference type="ChEBI" id="CHEBI:29934"/>
        <dbReference type="ChEBI" id="CHEBI:59789"/>
        <dbReference type="ChEBI" id="CHEBI:134278"/>
    </reaction>
</comment>
<feature type="binding site" evidence="3 4">
    <location>
        <begin position="90"/>
        <end position="91"/>
    </location>
    <ligand>
        <name>S-adenosyl-L-methionine</name>
        <dbReference type="ChEBI" id="CHEBI:59789"/>
    </ligand>
</feature>
<dbReference type="AlphaFoldDB" id="A0A1L3GFH7"/>
<dbReference type="KEGG" id="pace:A6070_00210"/>
<accession>A0A1L3GFH7</accession>
<comment type="function">
    <text evidence="3">Catalyzes the conversion of S-adenosyl-L-methionine (SAM) to carboxy-S-adenosyl-L-methionine (Cx-SAM).</text>
</comment>
<dbReference type="HAMAP" id="MF_01589">
    <property type="entry name" value="Cx_SAM_synthase"/>
    <property type="match status" value="1"/>
</dbReference>
<feature type="domain" description="Methyltransferase" evidence="5">
    <location>
        <begin position="59"/>
        <end position="159"/>
    </location>
</feature>
<feature type="binding site" evidence="3">
    <location>
        <position position="200"/>
    </location>
    <ligand>
        <name>S-adenosyl-L-methionine</name>
        <dbReference type="ChEBI" id="CHEBI:59789"/>
    </ligand>
</feature>
<feature type="binding site" evidence="3 4">
    <location>
        <begin position="118"/>
        <end position="119"/>
    </location>
    <ligand>
        <name>S-adenosyl-L-methionine</name>
        <dbReference type="ChEBI" id="CHEBI:59789"/>
    </ligand>
</feature>
<dbReference type="GO" id="GO:0002098">
    <property type="term" value="P:tRNA wobble uridine modification"/>
    <property type="evidence" value="ECO:0007669"/>
    <property type="project" value="InterPro"/>
</dbReference>
<evidence type="ECO:0000313" key="6">
    <source>
        <dbReference type="EMBL" id="APG24677.1"/>
    </source>
</evidence>
<keyword evidence="1 3" id="KW-0808">Transferase</keyword>
<dbReference type="InterPro" id="IPR029063">
    <property type="entry name" value="SAM-dependent_MTases_sf"/>
</dbReference>
<dbReference type="InterPro" id="IPR005271">
    <property type="entry name" value="CmoA"/>
</dbReference>
<dbReference type="SUPFAM" id="SSF53335">
    <property type="entry name" value="S-adenosyl-L-methionine-dependent methyltransferases"/>
    <property type="match status" value="1"/>
</dbReference>
<dbReference type="EMBL" id="CP015518">
    <property type="protein sequence ID" value="APG24677.1"/>
    <property type="molecule type" value="Genomic_DNA"/>
</dbReference>
<evidence type="ECO:0000256" key="1">
    <source>
        <dbReference type="ARBA" id="ARBA00022679"/>
    </source>
</evidence>
<dbReference type="PANTHER" id="PTHR43861">
    <property type="entry name" value="TRANS-ACONITATE 2-METHYLTRANSFERASE-RELATED"/>
    <property type="match status" value="1"/>
</dbReference>
<dbReference type="GO" id="GO:0016743">
    <property type="term" value="F:carboxyl- or carbamoyltransferase activity"/>
    <property type="evidence" value="ECO:0007669"/>
    <property type="project" value="UniProtKB-UniRule"/>
</dbReference>
<dbReference type="Gene3D" id="3.40.50.150">
    <property type="entry name" value="Vaccinia Virus protein VP39"/>
    <property type="match status" value="1"/>
</dbReference>
<gene>
    <name evidence="3" type="primary">cmoA</name>
    <name evidence="6" type="ORF">A7E75_06285</name>
</gene>